<evidence type="ECO:0000313" key="1">
    <source>
        <dbReference type="EMBL" id="ADB62672.1"/>
    </source>
</evidence>
<dbReference type="HOGENOM" id="CLU_010194_1_0_2"/>
<dbReference type="PRINTS" id="PR00081">
    <property type="entry name" value="GDHRDH"/>
</dbReference>
<dbReference type="AlphaFoldDB" id="D2RZX5"/>
<name>D2RZX5_HALTV</name>
<proteinExistence type="predicted"/>
<reference evidence="1 2" key="1">
    <citation type="journal article" date="2010" name="Stand. Genomic Sci.">
        <title>Complete genome sequence of Haloterrigena turkmenica type strain (4k).</title>
        <authorList>
            <person name="Saunders E."/>
            <person name="Tindall B.J."/>
            <person name="Fahnrich R."/>
            <person name="Lapidus A."/>
            <person name="Copeland A."/>
            <person name="Del Rio T.G."/>
            <person name="Lucas S."/>
            <person name="Chen F."/>
            <person name="Tice H."/>
            <person name="Cheng J.F."/>
            <person name="Han C."/>
            <person name="Detter J.C."/>
            <person name="Bruce D."/>
            <person name="Goodwin L."/>
            <person name="Chain P."/>
            <person name="Pitluck S."/>
            <person name="Pati A."/>
            <person name="Ivanova N."/>
            <person name="Mavromatis K."/>
            <person name="Chen A."/>
            <person name="Palaniappan K."/>
            <person name="Land M."/>
            <person name="Hauser L."/>
            <person name="Chang Y.J."/>
            <person name="Jeffries C.D."/>
            <person name="Brettin T."/>
            <person name="Rohde M."/>
            <person name="Goker M."/>
            <person name="Bristow J."/>
            <person name="Eisen J.A."/>
            <person name="Markowitz V."/>
            <person name="Hugenholtz P."/>
            <person name="Klenk H.P."/>
            <person name="Kyrpides N.C."/>
        </authorList>
    </citation>
    <scope>NUCLEOTIDE SEQUENCE [LARGE SCALE GENOMIC DNA]</scope>
    <source>
        <strain evidence="2">ATCC 51198 / DSM 5511 / JCM 9101 / NCIMB 13204 / VKM B-1734 / 4k</strain>
    </source>
</reference>
<keyword evidence="2" id="KW-1185">Reference proteome</keyword>
<dbReference type="InterPro" id="IPR020904">
    <property type="entry name" value="Sc_DH/Rdtase_CS"/>
</dbReference>
<sequence length="254" mass="26365">MKLAEDKSTVITGAASGIGRATAKVFAEHGANVVVADVDVDGGNETVEAIEDDGGTATFVETNVADQDDVQNMIDTAVEEYGGLDVLYNNAGIDGPHTEIAEYDVDGFDQVVDVNLKGVFLGMKYGISAMLEDGGGSIVSTSSIGGVNAVEGYSGYGATKAGVSLMTKTAAVEYADQGIRANAVAPGLVNTQMVQNIIEEEPEMEEEFLAYEPMDGFSDPREIANAVLFLTSDLASRVTGVTLPVEGGFLASNS</sequence>
<geneLocation type="plasmid" evidence="1 2">
    <name>pHTUR01</name>
</geneLocation>
<dbReference type="CDD" id="cd05233">
    <property type="entry name" value="SDR_c"/>
    <property type="match status" value="1"/>
</dbReference>
<dbReference type="RefSeq" id="WP_012944916.1">
    <property type="nucleotide sequence ID" value="NC_013744.1"/>
</dbReference>
<dbReference type="NCBIfam" id="NF005559">
    <property type="entry name" value="PRK07231.1"/>
    <property type="match status" value="1"/>
</dbReference>
<protein>
    <submittedName>
        <fullName evidence="1">Short-chain dehydrogenase/reductase SDR</fullName>
    </submittedName>
</protein>
<gene>
    <name evidence="1" type="ordered locus">Htur_3810</name>
</gene>
<dbReference type="InterPro" id="IPR036291">
    <property type="entry name" value="NAD(P)-bd_dom_sf"/>
</dbReference>
<dbReference type="Proteomes" id="UP000001903">
    <property type="component" value="Plasmid pHTUR01"/>
</dbReference>
<accession>D2RZX5</accession>
<dbReference type="KEGG" id="htu:Htur_3810"/>
<dbReference type="Gene3D" id="3.40.50.720">
    <property type="entry name" value="NAD(P)-binding Rossmann-like Domain"/>
    <property type="match status" value="1"/>
</dbReference>
<dbReference type="Pfam" id="PF13561">
    <property type="entry name" value="adh_short_C2"/>
    <property type="match status" value="1"/>
</dbReference>
<dbReference type="FunFam" id="3.40.50.720:FF:000084">
    <property type="entry name" value="Short-chain dehydrogenase reductase"/>
    <property type="match status" value="1"/>
</dbReference>
<dbReference type="InterPro" id="IPR002347">
    <property type="entry name" value="SDR_fam"/>
</dbReference>
<dbReference type="PANTHER" id="PTHR42820:SF1">
    <property type="entry name" value="SHORT-CHAIN DEHYDROGENASE_REDUCTASE FAMILY PROTEIN"/>
    <property type="match status" value="1"/>
</dbReference>
<dbReference type="EMBL" id="CP001861">
    <property type="protein sequence ID" value="ADB62672.1"/>
    <property type="molecule type" value="Genomic_DNA"/>
</dbReference>
<dbReference type="SUPFAM" id="SSF51735">
    <property type="entry name" value="NAD(P)-binding Rossmann-fold domains"/>
    <property type="match status" value="1"/>
</dbReference>
<dbReference type="PANTHER" id="PTHR42820">
    <property type="entry name" value="SHORT-CHAIN DEHYDROGENASE REDUCTASE"/>
    <property type="match status" value="1"/>
</dbReference>
<dbReference type="OrthoDB" id="24596at2157"/>
<dbReference type="PRINTS" id="PR00080">
    <property type="entry name" value="SDRFAMILY"/>
</dbReference>
<organism evidence="1 2">
    <name type="scientific">Haloterrigena turkmenica (strain ATCC 51198 / DSM 5511 / JCM 9101 / NCIMB 13204 / VKM B-1734 / 4k)</name>
    <name type="common">Halococcus turkmenicus</name>
    <dbReference type="NCBI Taxonomy" id="543526"/>
    <lineage>
        <taxon>Archaea</taxon>
        <taxon>Methanobacteriati</taxon>
        <taxon>Methanobacteriota</taxon>
        <taxon>Stenosarchaea group</taxon>
        <taxon>Halobacteria</taxon>
        <taxon>Halobacteriales</taxon>
        <taxon>Natrialbaceae</taxon>
        <taxon>Haloterrigena</taxon>
    </lineage>
</organism>
<dbReference type="PROSITE" id="PS00061">
    <property type="entry name" value="ADH_SHORT"/>
    <property type="match status" value="1"/>
</dbReference>
<dbReference type="GeneID" id="8744438"/>
<evidence type="ECO:0000313" key="2">
    <source>
        <dbReference type="Proteomes" id="UP000001903"/>
    </source>
</evidence>
<keyword evidence="1" id="KW-0614">Plasmid</keyword>